<sequence>MNAGPASPLRYAIYWAPEPAHALAQLGEQWLSQDPSVAPISEPALYGFHATLKPPFRLAEGCSEAELLRATQRLAWAHRAFDMPVLRVARLQGFVALRPQPQIAPAHPLWRLADACVSELDGFRRPPAEAELLKRRSVGLDAEQEALMQCWGYPHVLQRWRFHMTLTNSVFEQQAQQGPQASPQAEALLARLQALFAPALAQPLRCDSICIFEQREAGQAFRLSHRFDLAP</sequence>
<dbReference type="Proteomes" id="UP001209701">
    <property type="component" value="Unassembled WGS sequence"/>
</dbReference>
<proteinExistence type="predicted"/>
<dbReference type="Gene3D" id="3.90.1140.10">
    <property type="entry name" value="Cyclic phosphodiesterase"/>
    <property type="match status" value="1"/>
</dbReference>
<reference evidence="1 2" key="1">
    <citation type="submission" date="2021-11" db="EMBL/GenBank/DDBJ databases">
        <authorList>
            <person name="Liang Q."/>
            <person name="Mou H."/>
            <person name="Liu Z."/>
        </authorList>
    </citation>
    <scope>NUCLEOTIDE SEQUENCE [LARGE SCALE GENOMIC DNA]</scope>
    <source>
        <strain evidence="1 2">CHU3</strain>
    </source>
</reference>
<name>A0ABT2YC33_9BURK</name>
<dbReference type="InterPro" id="IPR009389">
    <property type="entry name" value="DUF1045"/>
</dbReference>
<dbReference type="RefSeq" id="WP_263570203.1">
    <property type="nucleotide sequence ID" value="NZ_JAJIRN010000002.1"/>
</dbReference>
<evidence type="ECO:0000313" key="1">
    <source>
        <dbReference type="EMBL" id="MCV2367589.1"/>
    </source>
</evidence>
<dbReference type="EMBL" id="JAJIRN010000002">
    <property type="protein sequence ID" value="MCV2367589.1"/>
    <property type="molecule type" value="Genomic_DNA"/>
</dbReference>
<protein>
    <submittedName>
        <fullName evidence="1">DUF1045 domain-containing protein</fullName>
    </submittedName>
</protein>
<gene>
    <name evidence="1" type="ORF">LNV07_05725</name>
</gene>
<accession>A0ABT2YC33</accession>
<comment type="caution">
    <text evidence="1">The sequence shown here is derived from an EMBL/GenBank/DDBJ whole genome shotgun (WGS) entry which is preliminary data.</text>
</comment>
<keyword evidence="2" id="KW-1185">Reference proteome</keyword>
<dbReference type="Pfam" id="PF06299">
    <property type="entry name" value="DUF1045"/>
    <property type="match status" value="1"/>
</dbReference>
<evidence type="ECO:0000313" key="2">
    <source>
        <dbReference type="Proteomes" id="UP001209701"/>
    </source>
</evidence>
<organism evidence="1 2">
    <name type="scientific">Roseateles oligotrophus</name>
    <dbReference type="NCBI Taxonomy" id="1769250"/>
    <lineage>
        <taxon>Bacteria</taxon>
        <taxon>Pseudomonadati</taxon>
        <taxon>Pseudomonadota</taxon>
        <taxon>Betaproteobacteria</taxon>
        <taxon>Burkholderiales</taxon>
        <taxon>Sphaerotilaceae</taxon>
        <taxon>Roseateles</taxon>
    </lineage>
</organism>